<organism evidence="2 4">
    <name type="scientific">Rufibacter glacialis</name>
    <dbReference type="NCBI Taxonomy" id="1259555"/>
    <lineage>
        <taxon>Bacteria</taxon>
        <taxon>Pseudomonadati</taxon>
        <taxon>Bacteroidota</taxon>
        <taxon>Cytophagia</taxon>
        <taxon>Cytophagales</taxon>
        <taxon>Hymenobacteraceae</taxon>
        <taxon>Rufibacter</taxon>
    </lineage>
</organism>
<evidence type="ECO:0000313" key="3">
    <source>
        <dbReference type="EMBL" id="MFA1770644.1"/>
    </source>
</evidence>
<dbReference type="SUPFAM" id="SSF52540">
    <property type="entry name" value="P-loop containing nucleoside triphosphate hydrolases"/>
    <property type="match status" value="1"/>
</dbReference>
<feature type="domain" description="ATPase AAA-type core" evidence="1">
    <location>
        <begin position="233"/>
        <end position="306"/>
    </location>
</feature>
<dbReference type="GO" id="GO:0005524">
    <property type="term" value="F:ATP binding"/>
    <property type="evidence" value="ECO:0007669"/>
    <property type="project" value="UniProtKB-KW"/>
</dbReference>
<accession>A0A5M8QIW9</accession>
<dbReference type="Proteomes" id="UP000323866">
    <property type="component" value="Unassembled WGS sequence"/>
</dbReference>
<dbReference type="Pfam" id="PF13304">
    <property type="entry name" value="AAA_21"/>
    <property type="match status" value="1"/>
</dbReference>
<dbReference type="AlphaFoldDB" id="A0A5M8QIW9"/>
<name>A0A5M8QIW9_9BACT</name>
<dbReference type="RefSeq" id="WP_149098655.1">
    <property type="nucleotide sequence ID" value="NZ_BMMG01000003.1"/>
</dbReference>
<dbReference type="PANTHER" id="PTHR43581:SF2">
    <property type="entry name" value="EXCINUCLEASE ATPASE SUBUNIT"/>
    <property type="match status" value="1"/>
</dbReference>
<dbReference type="InterPro" id="IPR003959">
    <property type="entry name" value="ATPase_AAA_core"/>
</dbReference>
<dbReference type="GO" id="GO:0016887">
    <property type="term" value="F:ATP hydrolysis activity"/>
    <property type="evidence" value="ECO:0007669"/>
    <property type="project" value="InterPro"/>
</dbReference>
<evidence type="ECO:0000313" key="5">
    <source>
        <dbReference type="Proteomes" id="UP001570846"/>
    </source>
</evidence>
<sequence>MNLEIKRFRILGLHYYQDFDIVFDESIKILVGENGLGKTTVLNALYYTLTMRWHILEDIGFDFIELYINDQIIEFSHSDLENYLIVKKGFLKSTHSHEQFASLGEYIHKFILFEEILENISHKIVYFPVNRNIENQMETFGLGLHTIINSEVKARKRKKGTHNEDFEALIERMSILKDTIIKLNMEDVERMFADSKASISLMEHFINVCNQYLVTTEFYINKNRIDLEVRNKKTKEEVSLRQLSSGEKQIVYIFTKIFLSRQDDLIVLFDEPELSLSMLWQKKLLVDIVNSKKCSFLFAVTHSPFVFKNELDKYAIGMNVYID</sequence>
<dbReference type="Proteomes" id="UP001570846">
    <property type="component" value="Unassembled WGS sequence"/>
</dbReference>
<evidence type="ECO:0000313" key="2">
    <source>
        <dbReference type="EMBL" id="KAA6434713.1"/>
    </source>
</evidence>
<evidence type="ECO:0000313" key="4">
    <source>
        <dbReference type="Proteomes" id="UP000323866"/>
    </source>
</evidence>
<dbReference type="PANTHER" id="PTHR43581">
    <property type="entry name" value="ATP/GTP PHOSPHATASE"/>
    <property type="match status" value="1"/>
</dbReference>
<dbReference type="OrthoDB" id="9805802at2"/>
<keyword evidence="2" id="KW-0067">ATP-binding</keyword>
<proteinExistence type="predicted"/>
<evidence type="ECO:0000259" key="1">
    <source>
        <dbReference type="Pfam" id="PF13304"/>
    </source>
</evidence>
<dbReference type="EMBL" id="VKKZ01000020">
    <property type="protein sequence ID" value="KAA6434713.1"/>
    <property type="molecule type" value="Genomic_DNA"/>
</dbReference>
<comment type="caution">
    <text evidence="2">The sequence shown here is derived from an EMBL/GenBank/DDBJ whole genome shotgun (WGS) entry which is preliminary data.</text>
</comment>
<dbReference type="Gene3D" id="3.40.50.300">
    <property type="entry name" value="P-loop containing nucleotide triphosphate hydrolases"/>
    <property type="match status" value="1"/>
</dbReference>
<keyword evidence="2" id="KW-0547">Nucleotide-binding</keyword>
<dbReference type="EMBL" id="JBGOGF010000002">
    <property type="protein sequence ID" value="MFA1770644.1"/>
    <property type="molecule type" value="Genomic_DNA"/>
</dbReference>
<protein>
    <submittedName>
        <fullName evidence="3">AAA family ATPase</fullName>
    </submittedName>
    <submittedName>
        <fullName evidence="2">ATP-binding protein</fullName>
    </submittedName>
</protein>
<reference evidence="3 5" key="3">
    <citation type="submission" date="2024-08" db="EMBL/GenBank/DDBJ databases">
        <authorList>
            <person name="Wei W."/>
        </authorList>
    </citation>
    <scope>NUCLEOTIDE SEQUENCE [LARGE SCALE GENOMIC DNA]</scope>
    <source>
        <strain evidence="3 5">XU2</strain>
    </source>
</reference>
<reference evidence="2 4" key="2">
    <citation type="submission" date="2019-09" db="EMBL/GenBank/DDBJ databases">
        <title>A bacterium isolated from glacier soil.</title>
        <authorList>
            <person name="Liu Q."/>
        </authorList>
    </citation>
    <scope>NUCLEOTIDE SEQUENCE [LARGE SCALE GENOMIC DNA]</scope>
    <source>
        <strain evidence="2 4">MDT1-10-3</strain>
    </source>
</reference>
<gene>
    <name evidence="3" type="ORF">ACD591_05020</name>
    <name evidence="2" type="ORF">FOE74_11080</name>
</gene>
<dbReference type="InterPro" id="IPR051396">
    <property type="entry name" value="Bact_Antivir_Def_Nuclease"/>
</dbReference>
<reference evidence="2 4" key="1">
    <citation type="submission" date="2019-07" db="EMBL/GenBank/DDBJ databases">
        <authorList>
            <person name="Qu J.-H."/>
        </authorList>
    </citation>
    <scope>NUCLEOTIDE SEQUENCE [LARGE SCALE GENOMIC DNA]</scope>
    <source>
        <strain evidence="2 4">MDT1-10-3</strain>
    </source>
</reference>
<keyword evidence="5" id="KW-1185">Reference proteome</keyword>
<dbReference type="InterPro" id="IPR027417">
    <property type="entry name" value="P-loop_NTPase"/>
</dbReference>